<keyword evidence="2" id="KW-0170">Cobalt</keyword>
<evidence type="ECO:0000256" key="2">
    <source>
        <dbReference type="PIRSR" id="PIRSR033579-3"/>
    </source>
</evidence>
<dbReference type="STRING" id="1121291.SAMN02745134_03702"/>
<dbReference type="CDD" id="cd03412">
    <property type="entry name" value="CbiK_N"/>
    <property type="match status" value="1"/>
</dbReference>
<dbReference type="GO" id="GO:0016852">
    <property type="term" value="F:sirohydrochlorin cobaltochelatase activity"/>
    <property type="evidence" value="ECO:0007669"/>
    <property type="project" value="InterPro"/>
</dbReference>
<dbReference type="AlphaFoldDB" id="A0A1W1XZB7"/>
<dbReference type="PANTHER" id="PTHR33542">
    <property type="entry name" value="SIROHYDROCHLORIN FERROCHELATASE, CHLOROPLASTIC"/>
    <property type="match status" value="1"/>
</dbReference>
<dbReference type="Gene3D" id="3.40.50.1400">
    <property type="match status" value="2"/>
</dbReference>
<accession>A0A1W1XZB7</accession>
<feature type="binding site" evidence="2">
    <location>
        <position position="216"/>
    </location>
    <ligand>
        <name>Co(2+)</name>
        <dbReference type="ChEBI" id="CHEBI:48828"/>
    </ligand>
</feature>
<dbReference type="PIRSF" id="PIRSF033579">
    <property type="entry name" value="Anaer_Co_chel"/>
    <property type="match status" value="1"/>
</dbReference>
<organism evidence="3 4">
    <name type="scientific">Clostridium acidisoli DSM 12555</name>
    <dbReference type="NCBI Taxonomy" id="1121291"/>
    <lineage>
        <taxon>Bacteria</taxon>
        <taxon>Bacillati</taxon>
        <taxon>Bacillota</taxon>
        <taxon>Clostridia</taxon>
        <taxon>Eubacteriales</taxon>
        <taxon>Clostridiaceae</taxon>
        <taxon>Clostridium</taxon>
    </lineage>
</organism>
<evidence type="ECO:0000313" key="4">
    <source>
        <dbReference type="Proteomes" id="UP000192468"/>
    </source>
</evidence>
<feature type="active site" description="Proton acceptor" evidence="1">
    <location>
        <position position="153"/>
    </location>
</feature>
<feature type="binding site" evidence="2">
    <location>
        <position position="184"/>
    </location>
    <ligand>
        <name>Co(2+)</name>
        <dbReference type="ChEBI" id="CHEBI:48828"/>
    </ligand>
</feature>
<name>A0A1W1XZB7_9CLOT</name>
<dbReference type="Proteomes" id="UP000192468">
    <property type="component" value="Unassembled WGS sequence"/>
</dbReference>
<dbReference type="InterPro" id="IPR010388">
    <property type="entry name" value="Anaerobic_Co-chelatase"/>
</dbReference>
<dbReference type="EMBL" id="FWXH01000031">
    <property type="protein sequence ID" value="SMC28881.1"/>
    <property type="molecule type" value="Genomic_DNA"/>
</dbReference>
<dbReference type="InterPro" id="IPR050963">
    <property type="entry name" value="Sirohydro_Cobaltochel/CbiX"/>
</dbReference>
<gene>
    <name evidence="3" type="ORF">SAMN02745134_03702</name>
</gene>
<keyword evidence="4" id="KW-1185">Reference proteome</keyword>
<protein>
    <submittedName>
        <fullName evidence="3">Anaerobic cobaltochelatase</fullName>
    </submittedName>
</protein>
<evidence type="ECO:0000256" key="1">
    <source>
        <dbReference type="PIRSR" id="PIRSR033579-1"/>
    </source>
</evidence>
<dbReference type="GO" id="GO:0019251">
    <property type="term" value="P:anaerobic cobalamin biosynthetic process"/>
    <property type="evidence" value="ECO:0007669"/>
    <property type="project" value="InterPro"/>
</dbReference>
<evidence type="ECO:0000313" key="3">
    <source>
        <dbReference type="EMBL" id="SMC28881.1"/>
    </source>
</evidence>
<dbReference type="CDD" id="cd03413">
    <property type="entry name" value="CbiK_C"/>
    <property type="match status" value="1"/>
</dbReference>
<dbReference type="SUPFAM" id="SSF53800">
    <property type="entry name" value="Chelatase"/>
    <property type="match status" value="1"/>
</dbReference>
<keyword evidence="2" id="KW-0479">Metal-binding</keyword>
<reference evidence="3 4" key="1">
    <citation type="submission" date="2017-04" db="EMBL/GenBank/DDBJ databases">
        <authorList>
            <person name="Afonso C.L."/>
            <person name="Miller P.J."/>
            <person name="Scott M.A."/>
            <person name="Spackman E."/>
            <person name="Goraichik I."/>
            <person name="Dimitrov K.M."/>
            <person name="Suarez D.L."/>
            <person name="Swayne D.E."/>
        </authorList>
    </citation>
    <scope>NUCLEOTIDE SEQUENCE [LARGE SCALE GENOMIC DNA]</scope>
    <source>
        <strain evidence="3 4">DSM 12555</strain>
    </source>
</reference>
<dbReference type="PANTHER" id="PTHR33542:SF3">
    <property type="entry name" value="SIROHYDROCHLORIN FERROCHELATASE, CHLOROPLASTIC"/>
    <property type="match status" value="1"/>
</dbReference>
<sequence length="282" mass="32101">MAQKNDKVILLVSFGTTYEETRKLTIDSIEKEIAERFVDYDVKSAFTSHMIIKILKKRDKHIVDTPEEALEKIRELGYKEVIVQSLHIMPGEEYDYVSKVVENYKEVFEKISLGRPILYFKGDGEELVDDYSIAVDALKEKLPKNEVVVFMGHGTTHPANASYACLQMVFRDHGINNVYIGTVEGYPTINNVINSLKKEKVKEVTLMPLMIVAGDHCNNDMASDEENSWKSLLTNEGIKVNLYMHGIGENKKIKDIFVKHVEDVMLERFENVGKTKKGGLHG</sequence>
<dbReference type="OrthoDB" id="9770331at2"/>
<proteinExistence type="predicted"/>
<dbReference type="Pfam" id="PF06180">
    <property type="entry name" value="CbiK"/>
    <property type="match status" value="1"/>
</dbReference>
<dbReference type="GO" id="GO:0046872">
    <property type="term" value="F:metal ion binding"/>
    <property type="evidence" value="ECO:0007669"/>
    <property type="project" value="UniProtKB-KW"/>
</dbReference>
<feature type="binding site" evidence="2">
    <location>
        <position position="153"/>
    </location>
    <ligand>
        <name>Co(2+)</name>
        <dbReference type="ChEBI" id="CHEBI:48828"/>
    </ligand>
</feature>